<dbReference type="InterPro" id="IPR036921">
    <property type="entry name" value="PurM-like_N_sf"/>
</dbReference>
<protein>
    <submittedName>
        <fullName evidence="2">Selenophosphate synthase</fullName>
    </submittedName>
</protein>
<evidence type="ECO:0000313" key="3">
    <source>
        <dbReference type="Proteomes" id="UP001232493"/>
    </source>
</evidence>
<evidence type="ECO:0000259" key="1">
    <source>
        <dbReference type="Pfam" id="PF00586"/>
    </source>
</evidence>
<gene>
    <name evidence="2" type="ORF">JRV97_04255</name>
</gene>
<reference evidence="2 3" key="1">
    <citation type="submission" date="2021-02" db="EMBL/GenBank/DDBJ databases">
        <title>Characterization of Marinitoga sp. nov. str. BP5-C20A.</title>
        <authorList>
            <person name="Erauso G."/>
            <person name="Postec A."/>
        </authorList>
    </citation>
    <scope>NUCLEOTIDE SEQUENCE [LARGE SCALE GENOMIC DNA]</scope>
    <source>
        <strain evidence="2 3">BP5-C20A</strain>
    </source>
</reference>
<dbReference type="InterPro" id="IPR016188">
    <property type="entry name" value="PurM-like_N"/>
</dbReference>
<accession>A0ABY8PTW4</accession>
<dbReference type="Gene3D" id="3.30.1330.10">
    <property type="entry name" value="PurM-like, N-terminal domain"/>
    <property type="match status" value="1"/>
</dbReference>
<dbReference type="RefSeq" id="WP_407081571.1">
    <property type="nucleotide sequence ID" value="NZ_CP069362.1"/>
</dbReference>
<dbReference type="SUPFAM" id="SSF55326">
    <property type="entry name" value="PurM N-terminal domain-like"/>
    <property type="match status" value="1"/>
</dbReference>
<sequence length="240" mass="26451">MIIKKIRDLTIVDIEDKELVISCDSSGAIGNKDMDVLKISPYIVGYFGAHVALCENIAYGATSITIVNTLSVEMNNTGKEIIKGIKKAAELIDIDTENVITGSTEENFPTIQTGIGVTVIGIKEKNINFKTEKEDVAVLVGLPKVGEEVLKSKSILTLDILKRLRDNDFIHEIIPIGSKGIFHEINEISKLWNLEFKLLNDNIDIYKSAGPATCAIITLKEENLKNLNIDIPVNILGRFN</sequence>
<dbReference type="Proteomes" id="UP001232493">
    <property type="component" value="Chromosome"/>
</dbReference>
<name>A0ABY8PTW4_9BACT</name>
<dbReference type="EMBL" id="CP069362">
    <property type="protein sequence ID" value="WGS66074.1"/>
    <property type="molecule type" value="Genomic_DNA"/>
</dbReference>
<dbReference type="Pfam" id="PF00586">
    <property type="entry name" value="AIRS"/>
    <property type="match status" value="1"/>
</dbReference>
<keyword evidence="3" id="KW-1185">Reference proteome</keyword>
<evidence type="ECO:0000313" key="2">
    <source>
        <dbReference type="EMBL" id="WGS66074.1"/>
    </source>
</evidence>
<feature type="domain" description="PurM-like N-terminal" evidence="1">
    <location>
        <begin position="10"/>
        <end position="122"/>
    </location>
</feature>
<proteinExistence type="predicted"/>
<organism evidence="2 3">
    <name type="scientific">Marinitoga aeolica</name>
    <dbReference type="NCBI Taxonomy" id="2809031"/>
    <lineage>
        <taxon>Bacteria</taxon>
        <taxon>Thermotogati</taxon>
        <taxon>Thermotogota</taxon>
        <taxon>Thermotogae</taxon>
        <taxon>Petrotogales</taxon>
        <taxon>Petrotogaceae</taxon>
        <taxon>Marinitoga</taxon>
    </lineage>
</organism>